<proteinExistence type="predicted"/>
<organism evidence="2 3">
    <name type="scientific">Neptunomonas marina</name>
    <dbReference type="NCBI Taxonomy" id="1815562"/>
    <lineage>
        <taxon>Bacteria</taxon>
        <taxon>Pseudomonadati</taxon>
        <taxon>Pseudomonadota</taxon>
        <taxon>Gammaproteobacteria</taxon>
        <taxon>Oceanospirillales</taxon>
        <taxon>Oceanospirillaceae</taxon>
        <taxon>Neptunomonas</taxon>
    </lineage>
</organism>
<evidence type="ECO:0000313" key="2">
    <source>
        <dbReference type="EMBL" id="RVU32843.1"/>
    </source>
</evidence>
<evidence type="ECO:0000313" key="3">
    <source>
        <dbReference type="Proteomes" id="UP000282818"/>
    </source>
</evidence>
<keyword evidence="1" id="KW-1133">Transmembrane helix</keyword>
<sequence>MKDGKLTLRNIIILIALACGFMWYNKEGPATYGPGIVAPSSPVQRDFSAPPSFTFDRYSITELASFDIEARVLGRENYSSDRGAELSPMDLALGWGRMSDESVLADINIRQSGRFYFWRVDAFPIPRQEIETHSANMHLIPANDDVARDMDEIREGDVVQLSGSLVQATSKDGWVWRSSLTRNDTGNGACELIWVEHVDIVRR</sequence>
<accession>A0A437QEM0</accession>
<dbReference type="AlphaFoldDB" id="A0A437QEM0"/>
<evidence type="ECO:0000256" key="1">
    <source>
        <dbReference type="SAM" id="Phobius"/>
    </source>
</evidence>
<dbReference type="EMBL" id="SACQ01000001">
    <property type="protein sequence ID" value="RVU32843.1"/>
    <property type="molecule type" value="Genomic_DNA"/>
</dbReference>
<protein>
    <submittedName>
        <fullName evidence="2">Uncharacterized protein</fullName>
    </submittedName>
</protein>
<dbReference type="Proteomes" id="UP000282818">
    <property type="component" value="Unassembled WGS sequence"/>
</dbReference>
<keyword evidence="1" id="KW-0472">Membrane</keyword>
<keyword evidence="1" id="KW-0812">Transmembrane</keyword>
<name>A0A437QEM0_9GAMM</name>
<gene>
    <name evidence="2" type="ORF">EOE65_04090</name>
</gene>
<feature type="transmembrane region" description="Helical" evidence="1">
    <location>
        <begin position="7"/>
        <end position="24"/>
    </location>
</feature>
<comment type="caution">
    <text evidence="2">The sequence shown here is derived from an EMBL/GenBank/DDBJ whole genome shotgun (WGS) entry which is preliminary data.</text>
</comment>
<reference evidence="2 3" key="1">
    <citation type="submission" date="2019-01" db="EMBL/GenBank/DDBJ databases">
        <authorList>
            <person name="Chen W.-M."/>
        </authorList>
    </citation>
    <scope>NUCLEOTIDE SEQUENCE [LARGE SCALE GENOMIC DNA]</scope>
    <source>
        <strain evidence="2 3">HPM-16</strain>
    </source>
</reference>
<keyword evidence="3" id="KW-1185">Reference proteome</keyword>